<dbReference type="InterPro" id="IPR001387">
    <property type="entry name" value="Cro/C1-type_HTH"/>
</dbReference>
<dbReference type="InterPro" id="IPR013096">
    <property type="entry name" value="Cupin_2"/>
</dbReference>
<dbReference type="PANTHER" id="PTHR46797:SF1">
    <property type="entry name" value="METHYLPHOSPHONATE SYNTHASE"/>
    <property type="match status" value="1"/>
</dbReference>
<evidence type="ECO:0000256" key="1">
    <source>
        <dbReference type="ARBA" id="ARBA00023125"/>
    </source>
</evidence>
<dbReference type="InterPro" id="IPR011051">
    <property type="entry name" value="RmlC_Cupin_sf"/>
</dbReference>
<dbReference type="GO" id="GO:0005829">
    <property type="term" value="C:cytosol"/>
    <property type="evidence" value="ECO:0007669"/>
    <property type="project" value="TreeGrafter"/>
</dbReference>
<dbReference type="AlphaFoldDB" id="A0A6J7IDC8"/>
<protein>
    <submittedName>
        <fullName evidence="3">Unannotated protein</fullName>
    </submittedName>
</protein>
<dbReference type="CDD" id="cd02209">
    <property type="entry name" value="cupin_XRE_C"/>
    <property type="match status" value="1"/>
</dbReference>
<dbReference type="SUPFAM" id="SSF47413">
    <property type="entry name" value="lambda repressor-like DNA-binding domains"/>
    <property type="match status" value="1"/>
</dbReference>
<dbReference type="GO" id="GO:0003700">
    <property type="term" value="F:DNA-binding transcription factor activity"/>
    <property type="evidence" value="ECO:0007669"/>
    <property type="project" value="TreeGrafter"/>
</dbReference>
<dbReference type="InterPro" id="IPR010982">
    <property type="entry name" value="Lambda_DNA-bd_dom_sf"/>
</dbReference>
<dbReference type="InterPro" id="IPR014710">
    <property type="entry name" value="RmlC-like_jellyroll"/>
</dbReference>
<dbReference type="Pfam" id="PF07883">
    <property type="entry name" value="Cupin_2"/>
    <property type="match status" value="1"/>
</dbReference>
<dbReference type="GO" id="GO:0003677">
    <property type="term" value="F:DNA binding"/>
    <property type="evidence" value="ECO:0007669"/>
    <property type="project" value="UniProtKB-KW"/>
</dbReference>
<evidence type="ECO:0000313" key="3">
    <source>
        <dbReference type="EMBL" id="CAB4929173.1"/>
    </source>
</evidence>
<dbReference type="SUPFAM" id="SSF51182">
    <property type="entry name" value="RmlC-like cupins"/>
    <property type="match status" value="1"/>
</dbReference>
<dbReference type="Gene3D" id="1.10.260.40">
    <property type="entry name" value="lambda repressor-like DNA-binding domains"/>
    <property type="match status" value="1"/>
</dbReference>
<dbReference type="Pfam" id="PF01381">
    <property type="entry name" value="HTH_3"/>
    <property type="match status" value="1"/>
</dbReference>
<dbReference type="EMBL" id="CAFBND010000008">
    <property type="protein sequence ID" value="CAB4929173.1"/>
    <property type="molecule type" value="Genomic_DNA"/>
</dbReference>
<feature type="domain" description="HTH cro/C1-type" evidence="2">
    <location>
        <begin position="37"/>
        <end position="91"/>
    </location>
</feature>
<dbReference type="Gene3D" id="2.60.120.10">
    <property type="entry name" value="Jelly Rolls"/>
    <property type="match status" value="1"/>
</dbReference>
<dbReference type="SMART" id="SM00530">
    <property type="entry name" value="HTH_XRE"/>
    <property type="match status" value="1"/>
</dbReference>
<dbReference type="PROSITE" id="PS50943">
    <property type="entry name" value="HTH_CROC1"/>
    <property type="match status" value="1"/>
</dbReference>
<dbReference type="PANTHER" id="PTHR46797">
    <property type="entry name" value="HTH-TYPE TRANSCRIPTIONAL REGULATOR"/>
    <property type="match status" value="1"/>
</dbReference>
<dbReference type="EMBL" id="CAFBPU010000056">
    <property type="protein sequence ID" value="CAB5038646.1"/>
    <property type="molecule type" value="Genomic_DNA"/>
</dbReference>
<name>A0A6J7IDC8_9ZZZZ</name>
<gene>
    <name evidence="3" type="ORF">UFOPK3752_00312</name>
    <name evidence="4" type="ORF">UFOPK4150_02050</name>
</gene>
<sequence length="212" mass="22905">MEVRPARPRADRPDRPDDIAVQSLQVDEIVSQVGPKIAGLRRAQRLSLQQLAAISDVSAAAIHKMERNGMVPTITTLLKIGTALGVPVSYFVQEDESHPEPVHFTASGDRRAVFTPHKGLSLAGITGSYRQFQTAAAVAQIAHGATSGEKLLKHPGEELVHVLSGEVTFHVGEQDFVLVKGDSLHFSGEVPHQWENLSSKSAEVVWVALRSG</sequence>
<reference evidence="3" key="1">
    <citation type="submission" date="2020-05" db="EMBL/GenBank/DDBJ databases">
        <authorList>
            <person name="Chiriac C."/>
            <person name="Salcher M."/>
            <person name="Ghai R."/>
            <person name="Kavagutti S V."/>
        </authorList>
    </citation>
    <scope>NUCLEOTIDE SEQUENCE</scope>
</reference>
<accession>A0A6J7IDC8</accession>
<evidence type="ECO:0000313" key="4">
    <source>
        <dbReference type="EMBL" id="CAB5038646.1"/>
    </source>
</evidence>
<keyword evidence="1" id="KW-0238">DNA-binding</keyword>
<dbReference type="CDD" id="cd00093">
    <property type="entry name" value="HTH_XRE"/>
    <property type="match status" value="1"/>
</dbReference>
<dbReference type="InterPro" id="IPR050807">
    <property type="entry name" value="TransReg_Diox_bact_type"/>
</dbReference>
<proteinExistence type="predicted"/>
<organism evidence="3">
    <name type="scientific">freshwater metagenome</name>
    <dbReference type="NCBI Taxonomy" id="449393"/>
    <lineage>
        <taxon>unclassified sequences</taxon>
        <taxon>metagenomes</taxon>
        <taxon>ecological metagenomes</taxon>
    </lineage>
</organism>
<evidence type="ECO:0000259" key="2">
    <source>
        <dbReference type="PROSITE" id="PS50943"/>
    </source>
</evidence>